<organism evidence="2 3">
    <name type="scientific">Streptomyces caatingaensis</name>
    <dbReference type="NCBI Taxonomy" id="1678637"/>
    <lineage>
        <taxon>Bacteria</taxon>
        <taxon>Bacillati</taxon>
        <taxon>Actinomycetota</taxon>
        <taxon>Actinomycetes</taxon>
        <taxon>Kitasatosporales</taxon>
        <taxon>Streptomycetaceae</taxon>
        <taxon>Streptomyces</taxon>
    </lineage>
</organism>
<dbReference type="AlphaFoldDB" id="A0A0K9XED4"/>
<reference evidence="3" key="1">
    <citation type="submission" date="2015-07" db="EMBL/GenBank/DDBJ databases">
        <title>Draft genome sequence of Streptomyces sp. CMAA 1322, a bacterium isolated from Caatinga biome, from dry forest semiarid of Brazil.</title>
        <authorList>
            <person name="Santos S.N."/>
            <person name="Gacesa R."/>
            <person name="Taketani R.G."/>
            <person name="Long P.F."/>
            <person name="Melo I.S."/>
        </authorList>
    </citation>
    <scope>NUCLEOTIDE SEQUENCE [LARGE SCALE GENOMIC DNA]</scope>
    <source>
        <strain evidence="3">CMAA 1322</strain>
    </source>
</reference>
<evidence type="ECO:0000256" key="1">
    <source>
        <dbReference type="SAM" id="Phobius"/>
    </source>
</evidence>
<dbReference type="Proteomes" id="UP000037288">
    <property type="component" value="Unassembled WGS sequence"/>
</dbReference>
<comment type="caution">
    <text evidence="2">The sequence shown here is derived from an EMBL/GenBank/DDBJ whole genome shotgun (WGS) entry which is preliminary data.</text>
</comment>
<dbReference type="EMBL" id="LFXA01000011">
    <property type="protein sequence ID" value="KNB51017.1"/>
    <property type="molecule type" value="Genomic_DNA"/>
</dbReference>
<keyword evidence="1" id="KW-0812">Transmembrane</keyword>
<keyword evidence="1" id="KW-1133">Transmembrane helix</keyword>
<keyword evidence="1" id="KW-0472">Membrane</keyword>
<gene>
    <name evidence="2" type="ORF">AC230_17870</name>
</gene>
<proteinExistence type="predicted"/>
<name>A0A0K9XED4_9ACTN</name>
<evidence type="ECO:0000313" key="2">
    <source>
        <dbReference type="EMBL" id="KNB51017.1"/>
    </source>
</evidence>
<evidence type="ECO:0000313" key="3">
    <source>
        <dbReference type="Proteomes" id="UP000037288"/>
    </source>
</evidence>
<dbReference type="PATRIC" id="fig|1678637.3.peg.3853"/>
<keyword evidence="3" id="KW-1185">Reference proteome</keyword>
<feature type="transmembrane region" description="Helical" evidence="1">
    <location>
        <begin position="227"/>
        <end position="248"/>
    </location>
</feature>
<sequence length="259" mass="27722">MFGLGPKGHTSVRAGGIAAVRLSGMAPGWDKVTIDSDPRSKSLFLGPFDVSPRDRRATENADEYGQHVTGEPGRYRVTAHYRGREVASTEITVENAPHADYLYRFDVYPRGGSVTGPAAEHRVHPGATAVMSVGVFSSGPKALQARSSAFEQPVALRTGTDDDPQLRSDDGFVKVYAGHIRLRRDLPEGIYPVTVSSGRGLPTVTQNLIVSGRPVSAPSDSPRWSTLWTWVGVAVVPVGLVTLGAFIVRARRCSDSGAV</sequence>
<accession>A0A0K9XED4</accession>
<protein>
    <submittedName>
        <fullName evidence="2">Uncharacterized protein</fullName>
    </submittedName>
</protein>